<feature type="compositionally biased region" description="Basic and acidic residues" evidence="1">
    <location>
        <begin position="533"/>
        <end position="544"/>
    </location>
</feature>
<feature type="region of interest" description="Disordered" evidence="1">
    <location>
        <begin position="115"/>
        <end position="158"/>
    </location>
</feature>
<keyword evidence="3" id="KW-1185">Reference proteome</keyword>
<comment type="caution">
    <text evidence="2">The sequence shown here is derived from an EMBL/GenBank/DDBJ whole genome shotgun (WGS) entry which is preliminary data.</text>
</comment>
<feature type="compositionally biased region" description="Basic and acidic residues" evidence="1">
    <location>
        <begin position="318"/>
        <end position="329"/>
    </location>
</feature>
<feature type="compositionally biased region" description="Basic and acidic residues" evidence="1">
    <location>
        <begin position="440"/>
        <end position="450"/>
    </location>
</feature>
<feature type="compositionally biased region" description="Polar residues" evidence="1">
    <location>
        <begin position="143"/>
        <end position="154"/>
    </location>
</feature>
<feature type="region of interest" description="Disordered" evidence="1">
    <location>
        <begin position="423"/>
        <end position="569"/>
    </location>
</feature>
<reference evidence="2 3" key="1">
    <citation type="submission" date="2019-02" db="EMBL/GenBank/DDBJ databases">
        <title>Genome sequencing of the rare red list fungi Hericium alpestre (H. flagellum).</title>
        <authorList>
            <person name="Buettner E."/>
            <person name="Kellner H."/>
        </authorList>
    </citation>
    <scope>NUCLEOTIDE SEQUENCE [LARGE SCALE GENOMIC DNA]</scope>
    <source>
        <strain evidence="2 3">DSM 108284</strain>
    </source>
</reference>
<feature type="compositionally biased region" description="Acidic residues" evidence="1">
    <location>
        <begin position="241"/>
        <end position="253"/>
    </location>
</feature>
<dbReference type="STRING" id="135208.A0A4Z0A0H7"/>
<feature type="region of interest" description="Disordered" evidence="1">
    <location>
        <begin position="184"/>
        <end position="207"/>
    </location>
</feature>
<feature type="region of interest" description="Disordered" evidence="1">
    <location>
        <begin position="1"/>
        <end position="70"/>
    </location>
</feature>
<feature type="non-terminal residue" evidence="2">
    <location>
        <position position="569"/>
    </location>
</feature>
<feature type="compositionally biased region" description="Acidic residues" evidence="1">
    <location>
        <begin position="340"/>
        <end position="349"/>
    </location>
</feature>
<feature type="region of interest" description="Disordered" evidence="1">
    <location>
        <begin position="241"/>
        <end position="395"/>
    </location>
</feature>
<evidence type="ECO:0000313" key="2">
    <source>
        <dbReference type="EMBL" id="TFY80636.1"/>
    </source>
</evidence>
<dbReference type="OrthoDB" id="3271186at2759"/>
<name>A0A4Z0A0H7_9AGAM</name>
<accession>A0A4Z0A0H7</accession>
<feature type="compositionally biased region" description="Gly residues" evidence="1">
    <location>
        <begin position="299"/>
        <end position="317"/>
    </location>
</feature>
<evidence type="ECO:0000256" key="1">
    <source>
        <dbReference type="SAM" id="MobiDB-lite"/>
    </source>
</evidence>
<dbReference type="AlphaFoldDB" id="A0A4Z0A0H7"/>
<dbReference type="Proteomes" id="UP000298061">
    <property type="component" value="Unassembled WGS sequence"/>
</dbReference>
<evidence type="ECO:0000313" key="3">
    <source>
        <dbReference type="Proteomes" id="UP000298061"/>
    </source>
</evidence>
<protein>
    <submittedName>
        <fullName evidence="2">Uncharacterized protein</fullName>
    </submittedName>
</protein>
<feature type="compositionally biased region" description="Polar residues" evidence="1">
    <location>
        <begin position="362"/>
        <end position="376"/>
    </location>
</feature>
<proteinExistence type="predicted"/>
<organism evidence="2 3">
    <name type="scientific">Hericium alpestre</name>
    <dbReference type="NCBI Taxonomy" id="135208"/>
    <lineage>
        <taxon>Eukaryota</taxon>
        <taxon>Fungi</taxon>
        <taxon>Dikarya</taxon>
        <taxon>Basidiomycota</taxon>
        <taxon>Agaricomycotina</taxon>
        <taxon>Agaricomycetes</taxon>
        <taxon>Russulales</taxon>
        <taxon>Hericiaceae</taxon>
        <taxon>Hericium</taxon>
    </lineage>
</organism>
<feature type="compositionally biased region" description="Basic and acidic residues" evidence="1">
    <location>
        <begin position="289"/>
        <end position="298"/>
    </location>
</feature>
<gene>
    <name evidence="2" type="ORF">EWM64_g3368</name>
</gene>
<feature type="compositionally biased region" description="Low complexity" evidence="1">
    <location>
        <begin position="115"/>
        <end position="142"/>
    </location>
</feature>
<dbReference type="EMBL" id="SFCI01000310">
    <property type="protein sequence ID" value="TFY80636.1"/>
    <property type="molecule type" value="Genomic_DNA"/>
</dbReference>
<feature type="compositionally biased region" description="Polar residues" evidence="1">
    <location>
        <begin position="187"/>
        <end position="203"/>
    </location>
</feature>
<sequence length="569" mass="60147">MDQGPEVSSPATSTVLQHPSPDPSILTSSPNTLHSNREQLPSENVNSLSPDTVPDGVSLNVAGQPLGDTASHVFSEEETDLAYTQSSASLEADGHYDADDSADDMFSSFINALSTLSSPSHSRSSSQSSSSTFSPILSSPESISRTTDGVSRGSSESDHFDFGVIRSALDEYDSSPACDLDDVRGSITISSRPGRTPHNSISHMPSGFPGLDDFTPGTSLDTIRAAVSASTNRMSVASIGDEEWFSSNEDDLDMLGPDQCSDSEPVDAGDGHYGGSRQNGQLSSGGGGEGREHSDSRGAGRGHGSRSTGGSGSGQGGRDGRDGDQRDLHNGAPPSYTTCEDTESSDDEDQPPKPTATRRQRPSVTSSRAQVASASTAVADESSDDDVPLAQRIPTALKAQRTIRRQVRDETDQRRKERAIRRLQDALSADVSVSAGPSRDASRRPSRDIPRTPGSPKAAPAPEPTLPAPTGSLGRARTKTLPGNMSRPFAVDALTEKLAKVSANNTPPTSFRRPSHPPDDVHPTRHSGSGGDEQSHSLPRERTLKPMRSFHRTNMPDHVMSTPDPALLP</sequence>
<feature type="compositionally biased region" description="Polar residues" evidence="1">
    <location>
        <begin position="25"/>
        <end position="50"/>
    </location>
</feature>